<protein>
    <submittedName>
        <fullName evidence="2">Uncharacterized protein</fullName>
    </submittedName>
</protein>
<sequence>RDGFKVAYGYANNEGKDILKEHRRKFFMNGKFLPLKPNLSGVEEFVNEPIVTETIVKKPAVETSKTKASADKPKDVRKNFGSLLIDDYISDSEDKAKSKPKFEKKTIKPKIKFVKSKEQVKSSRKTTVKQVEKPRQNAHNPRGNQRN</sequence>
<gene>
    <name evidence="2" type="ORF">Tci_639226</name>
</gene>
<dbReference type="EMBL" id="BKCJ010466239">
    <property type="protein sequence ID" value="GFA67254.1"/>
    <property type="molecule type" value="Genomic_DNA"/>
</dbReference>
<reference evidence="2" key="1">
    <citation type="journal article" date="2019" name="Sci. Rep.">
        <title>Draft genome of Tanacetum cinerariifolium, the natural source of mosquito coil.</title>
        <authorList>
            <person name="Yamashiro T."/>
            <person name="Shiraishi A."/>
            <person name="Satake H."/>
            <person name="Nakayama K."/>
        </authorList>
    </citation>
    <scope>NUCLEOTIDE SEQUENCE</scope>
</reference>
<comment type="caution">
    <text evidence="2">The sequence shown here is derived from an EMBL/GenBank/DDBJ whole genome shotgun (WGS) entry which is preliminary data.</text>
</comment>
<dbReference type="AlphaFoldDB" id="A0A699K2R6"/>
<organism evidence="2">
    <name type="scientific">Tanacetum cinerariifolium</name>
    <name type="common">Dalmatian daisy</name>
    <name type="synonym">Chrysanthemum cinerariifolium</name>
    <dbReference type="NCBI Taxonomy" id="118510"/>
    <lineage>
        <taxon>Eukaryota</taxon>
        <taxon>Viridiplantae</taxon>
        <taxon>Streptophyta</taxon>
        <taxon>Embryophyta</taxon>
        <taxon>Tracheophyta</taxon>
        <taxon>Spermatophyta</taxon>
        <taxon>Magnoliopsida</taxon>
        <taxon>eudicotyledons</taxon>
        <taxon>Gunneridae</taxon>
        <taxon>Pentapetalae</taxon>
        <taxon>asterids</taxon>
        <taxon>campanulids</taxon>
        <taxon>Asterales</taxon>
        <taxon>Asteraceae</taxon>
        <taxon>Asteroideae</taxon>
        <taxon>Anthemideae</taxon>
        <taxon>Anthemidinae</taxon>
        <taxon>Tanacetum</taxon>
    </lineage>
</organism>
<feature type="non-terminal residue" evidence="2">
    <location>
        <position position="1"/>
    </location>
</feature>
<feature type="compositionally biased region" description="Polar residues" evidence="1">
    <location>
        <begin position="137"/>
        <end position="147"/>
    </location>
</feature>
<accession>A0A699K2R6</accession>
<proteinExistence type="predicted"/>
<evidence type="ECO:0000313" key="2">
    <source>
        <dbReference type="EMBL" id="GFA67254.1"/>
    </source>
</evidence>
<name>A0A699K2R6_TANCI</name>
<feature type="region of interest" description="Disordered" evidence="1">
    <location>
        <begin position="114"/>
        <end position="147"/>
    </location>
</feature>
<evidence type="ECO:0000256" key="1">
    <source>
        <dbReference type="SAM" id="MobiDB-lite"/>
    </source>
</evidence>